<accession>A0A7R6TQN1</accession>
<evidence type="ECO:0000256" key="1">
    <source>
        <dbReference type="ARBA" id="ARBA00004651"/>
    </source>
</evidence>
<dbReference type="AlphaFoldDB" id="A0A7R6TQN1"/>
<keyword evidence="9" id="KW-1185">Reference proteome</keyword>
<evidence type="ECO:0000256" key="3">
    <source>
        <dbReference type="ARBA" id="ARBA00022692"/>
    </source>
</evidence>
<feature type="transmembrane region" description="Helical" evidence="6">
    <location>
        <begin position="109"/>
        <end position="129"/>
    </location>
</feature>
<dbReference type="EMBL" id="AP022345">
    <property type="protein sequence ID" value="BBU69608.1"/>
    <property type="molecule type" value="Genomic_DNA"/>
</dbReference>
<dbReference type="InterPro" id="IPR017850">
    <property type="entry name" value="Alkaline_phosphatase_core_sf"/>
</dbReference>
<dbReference type="Gene3D" id="3.40.720.10">
    <property type="entry name" value="Alkaline Phosphatase, subunit A"/>
    <property type="match status" value="1"/>
</dbReference>
<keyword evidence="3 6" id="KW-0812">Transmembrane</keyword>
<feature type="transmembrane region" description="Helical" evidence="6">
    <location>
        <begin position="58"/>
        <end position="76"/>
    </location>
</feature>
<keyword evidence="4 6" id="KW-1133">Transmembrane helix</keyword>
<dbReference type="PANTHER" id="PTHR47371">
    <property type="entry name" value="LIPOTEICHOIC ACID SYNTHASE"/>
    <property type="match status" value="1"/>
</dbReference>
<dbReference type="GO" id="GO:0005886">
    <property type="term" value="C:plasma membrane"/>
    <property type="evidence" value="ECO:0007669"/>
    <property type="project" value="UniProtKB-SubCell"/>
</dbReference>
<evidence type="ECO:0000259" key="7">
    <source>
        <dbReference type="Pfam" id="PF00884"/>
    </source>
</evidence>
<evidence type="ECO:0000313" key="9">
    <source>
        <dbReference type="Proteomes" id="UP000463961"/>
    </source>
</evidence>
<dbReference type="InterPro" id="IPR050448">
    <property type="entry name" value="OpgB/LTA_synthase_biosynth"/>
</dbReference>
<sequence>MSLLLAVLVGLGLSVVTEQFLAPRPPGYDRAKGAWALHIGLWFLGFTGGVVLVQRPWFAMLLVSAFLLLIVVISNAKFKSLAEPFTVQDFRYLKDAIRYPRLYLPFLGWGKALIAILGVLLAVVIGFLVEPAFAGGVLGIPAAIVGLLLGSVFLLWLGNHQLPEPGFEPIDDLARLGLLASLWAYARALRNLPSVTDQLAIDADIGLLAHRPHLVAVQSESFFDPRGLLPAIKSEVLAAFDAAKDKGRAFGMLSVPALGANTVRSEFGFLTGVDDSSLGAHKFNPYESVLKGWQVETLPKLLKRLGYRTVCIHPYVAGFYSRDRVFPLLGIDEFIDVSAFDGAERAGHYVSDAAVTYKVLEVLTAAQEPTFVFVITMENHGPLHLEHVSTDVLDALYDSAPPKGFDDLSAYLRHLKNADGMVSRLTSAFDQMTTPVSMCWYGDHVPIMPDVYDRLQDWPRDSDYLIWDNCNFPNSKRDAQTKRMPLAIHQLAGAWLSR</sequence>
<dbReference type="InterPro" id="IPR000917">
    <property type="entry name" value="Sulfatase_N"/>
</dbReference>
<dbReference type="Pfam" id="PF00884">
    <property type="entry name" value="Sulfatase"/>
    <property type="match status" value="1"/>
</dbReference>
<evidence type="ECO:0000256" key="4">
    <source>
        <dbReference type="ARBA" id="ARBA00022989"/>
    </source>
</evidence>
<reference evidence="9" key="1">
    <citation type="submission" date="2020-01" db="EMBL/GenBank/DDBJ databases">
        <title>Phosphoaccumulans saitamaens gen. nov., sp. nov., a polyphosphate accumulating bacterium isolated from surface river water.</title>
        <authorList>
            <person name="Watanabe K."/>
            <person name="Suda W."/>
        </authorList>
    </citation>
    <scope>NUCLEOTIDE SEQUENCE [LARGE SCALE GENOMIC DNA]</scope>
    <source>
        <strain evidence="9">ICHIAU1</strain>
    </source>
</reference>
<dbReference type="PANTHER" id="PTHR47371:SF3">
    <property type="entry name" value="PHOSPHOGLYCEROL TRANSFERASE I"/>
    <property type="match status" value="1"/>
</dbReference>
<keyword evidence="5 6" id="KW-0472">Membrane</keyword>
<comment type="subcellular location">
    <subcellularLocation>
        <location evidence="1">Cell membrane</location>
        <topology evidence="1">Multi-pass membrane protein</topology>
    </subcellularLocation>
</comment>
<evidence type="ECO:0000313" key="8">
    <source>
        <dbReference type="EMBL" id="BBU69608.1"/>
    </source>
</evidence>
<dbReference type="SUPFAM" id="SSF53649">
    <property type="entry name" value="Alkaline phosphatase-like"/>
    <property type="match status" value="1"/>
</dbReference>
<evidence type="ECO:0000256" key="6">
    <source>
        <dbReference type="SAM" id="Phobius"/>
    </source>
</evidence>
<gene>
    <name evidence="8" type="primary">wcbQ</name>
    <name evidence="8" type="ORF">ICHIAU1_18910</name>
</gene>
<dbReference type="OrthoDB" id="5363296at2"/>
<dbReference type="Proteomes" id="UP000463961">
    <property type="component" value="Chromosome"/>
</dbReference>
<feature type="domain" description="Sulfatase N-terminal" evidence="7">
    <location>
        <begin position="212"/>
        <end position="481"/>
    </location>
</feature>
<feature type="transmembrane region" description="Helical" evidence="6">
    <location>
        <begin position="33"/>
        <end position="53"/>
    </location>
</feature>
<name>A0A7R6TQN1_9RHOO</name>
<dbReference type="RefSeq" id="WP_162049692.1">
    <property type="nucleotide sequence ID" value="NZ_AP022345.1"/>
</dbReference>
<evidence type="ECO:0000256" key="2">
    <source>
        <dbReference type="ARBA" id="ARBA00022475"/>
    </source>
</evidence>
<organism evidence="8 9">
    <name type="scientific">Fluviibacter phosphoraccumulans</name>
    <dbReference type="NCBI Taxonomy" id="1751046"/>
    <lineage>
        <taxon>Bacteria</taxon>
        <taxon>Pseudomonadati</taxon>
        <taxon>Pseudomonadota</taxon>
        <taxon>Betaproteobacteria</taxon>
        <taxon>Rhodocyclales</taxon>
        <taxon>Fluviibacteraceae</taxon>
        <taxon>Fluviibacter</taxon>
    </lineage>
</organism>
<dbReference type="CDD" id="cd16015">
    <property type="entry name" value="LTA_synthase"/>
    <property type="match status" value="1"/>
</dbReference>
<protein>
    <submittedName>
        <fullName evidence="8">Capsular polysaccharide biosynthesis protein</fullName>
    </submittedName>
</protein>
<evidence type="ECO:0000256" key="5">
    <source>
        <dbReference type="ARBA" id="ARBA00023136"/>
    </source>
</evidence>
<keyword evidence="2" id="KW-1003">Cell membrane</keyword>
<feature type="transmembrane region" description="Helical" evidence="6">
    <location>
        <begin position="136"/>
        <end position="157"/>
    </location>
</feature>
<proteinExistence type="predicted"/>